<evidence type="ECO:0000313" key="4">
    <source>
        <dbReference type="Proteomes" id="UP000548476"/>
    </source>
</evidence>
<evidence type="ECO:0000256" key="2">
    <source>
        <dbReference type="HAMAP-Rule" id="MF_00055"/>
    </source>
</evidence>
<sequence>MRPEARPAAVAGRFYPGDAVQLRTMIRRMLDKIQVPADEPFAPAYVVPHAGYRFSGPVAAHVYARLERFADRVDRVVILGPSHFVPFDGCAGSPSGMWETPLGDVHTVDAPGLPADAAPHEREHSIEVQIPFLQEVLGKVRVTPVAVGAARAEDVADVIDAAVADDPRTLVLCSTDFSHYHPDDVARELDRRTAAAVVALDPALIKRGDACGIFGLRGLLVWAARKGYKPRQLDLRTSADTFGNPERVVGYPAFAIDAA</sequence>
<dbReference type="Gene3D" id="3.40.830.10">
    <property type="entry name" value="LigB-like"/>
    <property type="match status" value="1"/>
</dbReference>
<protein>
    <recommendedName>
        <fullName evidence="2">MEMO1 family protein HNR73_006823</fullName>
    </recommendedName>
</protein>
<comment type="caution">
    <text evidence="3">The sequence shown here is derived from an EMBL/GenBank/DDBJ whole genome shotgun (WGS) entry which is preliminary data.</text>
</comment>
<dbReference type="InterPro" id="IPR002737">
    <property type="entry name" value="MEMO1_fam"/>
</dbReference>
<dbReference type="Proteomes" id="UP000548476">
    <property type="component" value="Unassembled WGS sequence"/>
</dbReference>
<dbReference type="Pfam" id="PF01875">
    <property type="entry name" value="Memo"/>
    <property type="match status" value="1"/>
</dbReference>
<dbReference type="RefSeq" id="WP_184791878.1">
    <property type="nucleotide sequence ID" value="NZ_BONT01000055.1"/>
</dbReference>
<dbReference type="EMBL" id="JACHGT010000019">
    <property type="protein sequence ID" value="MBB6038934.1"/>
    <property type="molecule type" value="Genomic_DNA"/>
</dbReference>
<dbReference type="PANTHER" id="PTHR11060:SF0">
    <property type="entry name" value="PROTEIN MEMO1"/>
    <property type="match status" value="1"/>
</dbReference>
<dbReference type="PANTHER" id="PTHR11060">
    <property type="entry name" value="PROTEIN MEMO1"/>
    <property type="match status" value="1"/>
</dbReference>
<accession>A0A841FT06</accession>
<dbReference type="AlphaFoldDB" id="A0A841FT06"/>
<keyword evidence="4" id="KW-1185">Reference proteome</keyword>
<gene>
    <name evidence="3" type="ORF">HNR73_006823</name>
</gene>
<comment type="similarity">
    <text evidence="1 2">Belongs to the MEMO1 family.</text>
</comment>
<evidence type="ECO:0000313" key="3">
    <source>
        <dbReference type="EMBL" id="MBB6038934.1"/>
    </source>
</evidence>
<dbReference type="NCBIfam" id="TIGR04336">
    <property type="entry name" value="AmmeMemoSam_B"/>
    <property type="match status" value="1"/>
</dbReference>
<dbReference type="CDD" id="cd07361">
    <property type="entry name" value="MEMO_like"/>
    <property type="match status" value="1"/>
</dbReference>
<evidence type="ECO:0000256" key="1">
    <source>
        <dbReference type="ARBA" id="ARBA00006315"/>
    </source>
</evidence>
<proteinExistence type="inferred from homology"/>
<reference evidence="3 4" key="1">
    <citation type="submission" date="2020-08" db="EMBL/GenBank/DDBJ databases">
        <title>Genomic Encyclopedia of Type Strains, Phase IV (KMG-IV): sequencing the most valuable type-strain genomes for metagenomic binning, comparative biology and taxonomic classification.</title>
        <authorList>
            <person name="Goeker M."/>
        </authorList>
    </citation>
    <scope>NUCLEOTIDE SEQUENCE [LARGE SCALE GENOMIC DNA]</scope>
    <source>
        <strain evidence="3 4">YIM 65646</strain>
    </source>
</reference>
<organism evidence="3 4">
    <name type="scientific">Phytomonospora endophytica</name>
    <dbReference type="NCBI Taxonomy" id="714109"/>
    <lineage>
        <taxon>Bacteria</taxon>
        <taxon>Bacillati</taxon>
        <taxon>Actinomycetota</taxon>
        <taxon>Actinomycetes</taxon>
        <taxon>Micromonosporales</taxon>
        <taxon>Micromonosporaceae</taxon>
        <taxon>Phytomonospora</taxon>
    </lineage>
</organism>
<name>A0A841FT06_9ACTN</name>
<dbReference type="HAMAP" id="MF_00055">
    <property type="entry name" value="MEMO1"/>
    <property type="match status" value="1"/>
</dbReference>